<comment type="caution">
    <text evidence="14">The sequence shown here is derived from an EMBL/GenBank/DDBJ whole genome shotgun (WGS) entry which is preliminary data.</text>
</comment>
<feature type="binding site" evidence="12">
    <location>
        <position position="77"/>
    </location>
    <ligand>
        <name>S-adenosyl-L-methionine</name>
        <dbReference type="ChEBI" id="CHEBI:59789"/>
    </ligand>
</feature>
<comment type="catalytic activity">
    <reaction evidence="11 12">
        <text>GTP + AH2 + S-adenosyl-L-methionine = (8S)-3',8-cyclo-7,8-dihydroguanosine 5'-triphosphate + 5'-deoxyadenosine + L-methionine + A + H(+)</text>
        <dbReference type="Rhea" id="RHEA:49576"/>
        <dbReference type="ChEBI" id="CHEBI:13193"/>
        <dbReference type="ChEBI" id="CHEBI:15378"/>
        <dbReference type="ChEBI" id="CHEBI:17319"/>
        <dbReference type="ChEBI" id="CHEBI:17499"/>
        <dbReference type="ChEBI" id="CHEBI:37565"/>
        <dbReference type="ChEBI" id="CHEBI:57844"/>
        <dbReference type="ChEBI" id="CHEBI:59789"/>
        <dbReference type="ChEBI" id="CHEBI:131766"/>
        <dbReference type="EC" id="4.1.99.22"/>
    </reaction>
</comment>
<evidence type="ECO:0000256" key="9">
    <source>
        <dbReference type="ARBA" id="ARBA00023150"/>
    </source>
</evidence>
<feature type="binding site" evidence="12">
    <location>
        <position position="267"/>
    </location>
    <ligand>
        <name>[4Fe-4S] cluster</name>
        <dbReference type="ChEBI" id="CHEBI:49883"/>
        <label>2</label>
        <note>4Fe-4S-substrate</note>
    </ligand>
</feature>
<dbReference type="InterPro" id="IPR040064">
    <property type="entry name" value="MoaA-like"/>
</dbReference>
<evidence type="ECO:0000256" key="2">
    <source>
        <dbReference type="ARBA" id="ARBA00022485"/>
    </source>
</evidence>
<name>A0ABQ4TBW3_METOR</name>
<comment type="subunit">
    <text evidence="12">Monomer and homodimer.</text>
</comment>
<comment type="cofactor">
    <cofactor evidence="12">
        <name>[4Fe-4S] cluster</name>
        <dbReference type="ChEBI" id="CHEBI:49883"/>
    </cofactor>
    <text evidence="12">Binds 2 [4Fe-4S] clusters. Binds 1 [4Fe-4S] cluster coordinated with 3 cysteines and an exchangeable S-adenosyl-L-methionine and 1 [4Fe-4S] cluster coordinated with 3 cysteines and the GTP-derived substrate.</text>
</comment>
<proteinExistence type="inferred from homology"/>
<dbReference type="Gene3D" id="3.20.20.70">
    <property type="entry name" value="Aldolase class I"/>
    <property type="match status" value="1"/>
</dbReference>
<evidence type="ECO:0000256" key="1">
    <source>
        <dbReference type="ARBA" id="ARBA00012167"/>
    </source>
</evidence>
<accession>A0ABQ4TBW3</accession>
<evidence type="ECO:0000259" key="13">
    <source>
        <dbReference type="PROSITE" id="PS51918"/>
    </source>
</evidence>
<feature type="binding site" evidence="12">
    <location>
        <position position="281"/>
    </location>
    <ligand>
        <name>[4Fe-4S] cluster</name>
        <dbReference type="ChEBI" id="CHEBI:49883"/>
        <label>2</label>
        <note>4Fe-4S-substrate</note>
    </ligand>
</feature>
<evidence type="ECO:0000256" key="3">
    <source>
        <dbReference type="ARBA" id="ARBA00022691"/>
    </source>
</evidence>
<evidence type="ECO:0000313" key="15">
    <source>
        <dbReference type="Proteomes" id="UP001055156"/>
    </source>
</evidence>
<reference evidence="14" key="1">
    <citation type="journal article" date="2021" name="Front. Microbiol.">
        <title>Comprehensive Comparative Genomics and Phenotyping of Methylobacterium Species.</title>
        <authorList>
            <person name="Alessa O."/>
            <person name="Ogura Y."/>
            <person name="Fujitani Y."/>
            <person name="Takami H."/>
            <person name="Hayashi T."/>
            <person name="Sahin N."/>
            <person name="Tani A."/>
        </authorList>
    </citation>
    <scope>NUCLEOTIDE SEQUENCE</scope>
    <source>
        <strain evidence="14">NBRC 15689</strain>
    </source>
</reference>
<dbReference type="SFLD" id="SFLDG01386">
    <property type="entry name" value="main_SPASM_domain-containing"/>
    <property type="match status" value="1"/>
</dbReference>
<feature type="binding site" evidence="12">
    <location>
        <position position="131"/>
    </location>
    <ligand>
        <name>S-adenosyl-L-methionine</name>
        <dbReference type="ChEBI" id="CHEBI:59789"/>
    </ligand>
</feature>
<dbReference type="PROSITE" id="PS51918">
    <property type="entry name" value="RADICAL_SAM"/>
    <property type="match status" value="1"/>
</dbReference>
<dbReference type="InterPro" id="IPR013483">
    <property type="entry name" value="MoaA"/>
</dbReference>
<keyword evidence="7 12" id="KW-0411">Iron-sulfur</keyword>
<dbReference type="InterPro" id="IPR058240">
    <property type="entry name" value="rSAM_sf"/>
</dbReference>
<keyword evidence="2 12" id="KW-0004">4Fe-4S</keyword>
<comment type="function">
    <text evidence="12">Catalyzes the cyclization of GTP to (8S)-3',8-cyclo-7,8-dihydroguanosine 5'-triphosphate.</text>
</comment>
<feature type="binding site" evidence="12">
    <location>
        <position position="24"/>
    </location>
    <ligand>
        <name>GTP</name>
        <dbReference type="ChEBI" id="CHEBI:37565"/>
    </ligand>
</feature>
<evidence type="ECO:0000256" key="6">
    <source>
        <dbReference type="ARBA" id="ARBA00023004"/>
    </source>
</evidence>
<keyword evidence="9 12" id="KW-0501">Molybdenum cofactor biosynthesis</keyword>
<feature type="binding site" evidence="12">
    <location>
        <position position="201"/>
    </location>
    <ligand>
        <name>S-adenosyl-L-methionine</name>
        <dbReference type="ChEBI" id="CHEBI:59789"/>
    </ligand>
</feature>
<dbReference type="EMBL" id="BPQV01000006">
    <property type="protein sequence ID" value="GJE27625.1"/>
    <property type="molecule type" value="Genomic_DNA"/>
</dbReference>
<gene>
    <name evidence="14" type="primary">moaA_1</name>
    <name evidence="12" type="synonym">moaA</name>
    <name evidence="14" type="ORF">LKMONMHP_2485</name>
</gene>
<feature type="binding site" evidence="12">
    <location>
        <position position="31"/>
    </location>
    <ligand>
        <name>[4Fe-4S] cluster</name>
        <dbReference type="ChEBI" id="CHEBI:49883"/>
        <label>1</label>
        <note>4Fe-4S-S-AdoMet</note>
    </ligand>
</feature>
<reference evidence="14" key="2">
    <citation type="submission" date="2021-08" db="EMBL/GenBank/DDBJ databases">
        <authorList>
            <person name="Tani A."/>
            <person name="Ola A."/>
            <person name="Ogura Y."/>
            <person name="Katsura K."/>
            <person name="Hayashi T."/>
        </authorList>
    </citation>
    <scope>NUCLEOTIDE SEQUENCE</scope>
    <source>
        <strain evidence="14">NBRC 15689</strain>
    </source>
</reference>
<evidence type="ECO:0000256" key="5">
    <source>
        <dbReference type="ARBA" id="ARBA00022741"/>
    </source>
</evidence>
<dbReference type="CDD" id="cd01335">
    <property type="entry name" value="Radical_SAM"/>
    <property type="match status" value="1"/>
</dbReference>
<keyword evidence="10 12" id="KW-0456">Lyase</keyword>
<feature type="binding site" evidence="12">
    <location>
        <position position="107"/>
    </location>
    <ligand>
        <name>GTP</name>
        <dbReference type="ChEBI" id="CHEBI:37565"/>
    </ligand>
</feature>
<dbReference type="SFLD" id="SFLDG01383">
    <property type="entry name" value="cyclic_pyranopterin_phosphate"/>
    <property type="match status" value="1"/>
</dbReference>
<evidence type="ECO:0000256" key="7">
    <source>
        <dbReference type="ARBA" id="ARBA00023014"/>
    </source>
</evidence>
<dbReference type="SMART" id="SM00729">
    <property type="entry name" value="Elp3"/>
    <property type="match status" value="1"/>
</dbReference>
<dbReference type="SFLD" id="SFLDG01067">
    <property type="entry name" value="SPASM/twitch_domain_containing"/>
    <property type="match status" value="1"/>
</dbReference>
<sequence length="339" mass="37240">MMPSPGSGGCGLIDRFGRRVSYLRLSVTDRCDLRCVYCMSEDMTFRSRRDILTLEELARLAHLFIARGIDKVRITGGEPLVRQGILDLFRSLSGSLRDGSLRELTLTTNGTQLSRFADDLARLGVRRINVSLDTLDPDRFRQLTRGGSLTQVLSGIEAAREAGLAVKLNAVALKDGTEEEIDDLIAFAHTRGMALSLIETMPLGDVGADRLDQYLPLDLLRQRIEARWTLVDVPMRSGGPARYARILETGGLIGFITPHTHNFCADCNRVRVTAAGTLHTCLGHEDATDLKAILRDSGSDDEIVRVIDEAMGRKPIGHSFVLQRGASPVIPRRMSETGG</sequence>
<dbReference type="RefSeq" id="WP_238311423.1">
    <property type="nucleotide sequence ID" value="NZ_BPQV01000006.1"/>
</dbReference>
<dbReference type="InterPro" id="IPR010505">
    <property type="entry name" value="MoaA_twitch"/>
</dbReference>
<feature type="domain" description="Radical SAM core" evidence="13">
    <location>
        <begin position="15"/>
        <end position="241"/>
    </location>
</feature>
<dbReference type="Pfam" id="PF04055">
    <property type="entry name" value="Radical_SAM"/>
    <property type="match status" value="1"/>
</dbReference>
<evidence type="ECO:0000256" key="10">
    <source>
        <dbReference type="ARBA" id="ARBA00023239"/>
    </source>
</evidence>
<dbReference type="InterPro" id="IPR007197">
    <property type="entry name" value="rSAM"/>
</dbReference>
<dbReference type="SFLD" id="SFLDS00029">
    <property type="entry name" value="Radical_SAM"/>
    <property type="match status" value="1"/>
</dbReference>
<dbReference type="Pfam" id="PF06463">
    <property type="entry name" value="Mob_synth_C"/>
    <property type="match status" value="1"/>
</dbReference>
<feature type="binding site" evidence="12">
    <location>
        <position position="37"/>
    </location>
    <ligand>
        <name>S-adenosyl-L-methionine</name>
        <dbReference type="ChEBI" id="CHEBI:59789"/>
    </ligand>
</feature>
<feature type="binding site" evidence="12">
    <location>
        <position position="264"/>
    </location>
    <ligand>
        <name>[4Fe-4S] cluster</name>
        <dbReference type="ChEBI" id="CHEBI:49883"/>
        <label>2</label>
        <note>4Fe-4S-substrate</note>
    </ligand>
</feature>
<dbReference type="InterPro" id="IPR000385">
    <property type="entry name" value="MoaA_NifB_PqqE_Fe-S-bd_CS"/>
</dbReference>
<keyword evidence="5 12" id="KW-0547">Nucleotide-binding</keyword>
<dbReference type="InterPro" id="IPR013785">
    <property type="entry name" value="Aldolase_TIM"/>
</dbReference>
<dbReference type="PANTHER" id="PTHR22960">
    <property type="entry name" value="MOLYBDOPTERIN COFACTOR SYNTHESIS PROTEIN A"/>
    <property type="match status" value="1"/>
</dbReference>
<keyword evidence="4 12" id="KW-0479">Metal-binding</keyword>
<keyword evidence="15" id="KW-1185">Reference proteome</keyword>
<keyword evidence="8 12" id="KW-0342">GTP-binding</keyword>
<feature type="binding site" evidence="12">
    <location>
        <position position="167"/>
    </location>
    <ligand>
        <name>GTP</name>
        <dbReference type="ChEBI" id="CHEBI:37565"/>
    </ligand>
</feature>
<dbReference type="PANTHER" id="PTHR22960:SF0">
    <property type="entry name" value="MOLYBDENUM COFACTOR BIOSYNTHESIS PROTEIN 1"/>
    <property type="match status" value="1"/>
</dbReference>
<feature type="binding site" evidence="12">
    <location>
        <position position="38"/>
    </location>
    <ligand>
        <name>[4Fe-4S] cluster</name>
        <dbReference type="ChEBI" id="CHEBI:49883"/>
        <label>1</label>
        <note>4Fe-4S-S-AdoMet</note>
    </ligand>
</feature>
<dbReference type="InterPro" id="IPR006638">
    <property type="entry name" value="Elp3/MiaA/NifB-like_rSAM"/>
</dbReference>
<evidence type="ECO:0000256" key="11">
    <source>
        <dbReference type="ARBA" id="ARBA00048697"/>
    </source>
</evidence>
<dbReference type="Proteomes" id="UP001055156">
    <property type="component" value="Unassembled WGS sequence"/>
</dbReference>
<keyword evidence="6 12" id="KW-0408">Iron</keyword>
<comment type="pathway">
    <text evidence="12">Cofactor biosynthesis; molybdopterin biosynthesis.</text>
</comment>
<dbReference type="HAMAP" id="MF_01225_B">
    <property type="entry name" value="MoaA_B"/>
    <property type="match status" value="1"/>
</dbReference>
<evidence type="ECO:0000313" key="14">
    <source>
        <dbReference type="EMBL" id="GJE27625.1"/>
    </source>
</evidence>
<dbReference type="EC" id="4.1.99.22" evidence="1 12"/>
<dbReference type="SUPFAM" id="SSF102114">
    <property type="entry name" value="Radical SAM enzymes"/>
    <property type="match status" value="1"/>
</dbReference>
<feature type="binding site" evidence="12">
    <location>
        <begin position="269"/>
        <end position="271"/>
    </location>
    <ligand>
        <name>GTP</name>
        <dbReference type="ChEBI" id="CHEBI:37565"/>
    </ligand>
</feature>
<feature type="binding site" evidence="12">
    <location>
        <position position="73"/>
    </location>
    <ligand>
        <name>GTP</name>
        <dbReference type="ChEBI" id="CHEBI:37565"/>
    </ligand>
</feature>
<organism evidence="14 15">
    <name type="scientific">Methylobacterium organophilum</name>
    <dbReference type="NCBI Taxonomy" id="410"/>
    <lineage>
        <taxon>Bacteria</taxon>
        <taxon>Pseudomonadati</taxon>
        <taxon>Pseudomonadota</taxon>
        <taxon>Alphaproteobacteria</taxon>
        <taxon>Hyphomicrobiales</taxon>
        <taxon>Methylobacteriaceae</taxon>
        <taxon>Methylobacterium</taxon>
    </lineage>
</organism>
<feature type="binding site" evidence="12">
    <location>
        <position position="35"/>
    </location>
    <ligand>
        <name>[4Fe-4S] cluster</name>
        <dbReference type="ChEBI" id="CHEBI:49883"/>
        <label>1</label>
        <note>4Fe-4S-S-AdoMet</note>
    </ligand>
</feature>
<dbReference type="PROSITE" id="PS01305">
    <property type="entry name" value="MOAA_NIFB_PQQE"/>
    <property type="match status" value="1"/>
</dbReference>
<protein>
    <recommendedName>
        <fullName evidence="1 12">GTP 3',8-cyclase</fullName>
        <ecNumber evidence="1 12">4.1.99.22</ecNumber>
    </recommendedName>
    <alternativeName>
        <fullName evidence="12">Molybdenum cofactor biosynthesis protein A</fullName>
    </alternativeName>
</protein>
<keyword evidence="3 12" id="KW-0949">S-adenosyl-L-methionine</keyword>
<dbReference type="NCBIfam" id="TIGR02666">
    <property type="entry name" value="moaA"/>
    <property type="match status" value="1"/>
</dbReference>
<evidence type="ECO:0000256" key="12">
    <source>
        <dbReference type="HAMAP-Rule" id="MF_01225"/>
    </source>
</evidence>
<dbReference type="InterPro" id="IPR050105">
    <property type="entry name" value="MoCo_biosynth_MoaA/MoaC"/>
</dbReference>
<evidence type="ECO:0000256" key="4">
    <source>
        <dbReference type="ARBA" id="ARBA00022723"/>
    </source>
</evidence>
<evidence type="ECO:0000256" key="8">
    <source>
        <dbReference type="ARBA" id="ARBA00023134"/>
    </source>
</evidence>
<comment type="similarity">
    <text evidence="12">Belongs to the radical SAM superfamily. MoaA family.</text>
</comment>
<dbReference type="CDD" id="cd21117">
    <property type="entry name" value="Twitch_MoaA"/>
    <property type="match status" value="1"/>
</dbReference>